<keyword evidence="2" id="KW-1185">Reference proteome</keyword>
<evidence type="ECO:0000313" key="1">
    <source>
        <dbReference type="EMBL" id="PYI27971.1"/>
    </source>
</evidence>
<dbReference type="EMBL" id="KZ825558">
    <property type="protein sequence ID" value="PYI27971.1"/>
    <property type="molecule type" value="Genomic_DNA"/>
</dbReference>
<protein>
    <submittedName>
        <fullName evidence="1">Uncharacterized protein</fullName>
    </submittedName>
</protein>
<dbReference type="AlphaFoldDB" id="A0A2V5HVX6"/>
<accession>A0A2V5HVX6</accession>
<name>A0A2V5HVX6_9EURO</name>
<sequence length="296" mass="32909">MVSFLPFFLTQPIPSIWLYVPWTLRAIPATTSFGSRDLCNLHVLPICEMFPAFDGDSGLRRLVAGNLVSTTARHDPCVRLVSYRGSLGSYLEMARHRGCFSCLGLKVVINLRGPHSHILTQCRATCLQALLILARSQLSTYALSDAALGVSLREAAACERSDDRMGACSCWSLPQGRTVNWRVRLNGDYCARHWAMAISSFLFPLRDPGAIPKPEAQFRSLVYAPIPVAGICISSWKHQHKQLSYCSLSRLLTTFDRSALHQGPRHHIFSSLTAQRHRRSCSLRAEELSPGGQVNC</sequence>
<proteinExistence type="predicted"/>
<evidence type="ECO:0000313" key="2">
    <source>
        <dbReference type="Proteomes" id="UP000248817"/>
    </source>
</evidence>
<gene>
    <name evidence="1" type="ORF">BP00DRAFT_276489</name>
</gene>
<reference evidence="1 2" key="1">
    <citation type="submission" date="2018-02" db="EMBL/GenBank/DDBJ databases">
        <title>The genomes of Aspergillus section Nigri reveals drivers in fungal speciation.</title>
        <authorList>
            <consortium name="DOE Joint Genome Institute"/>
            <person name="Vesth T.C."/>
            <person name="Nybo J."/>
            <person name="Theobald S."/>
            <person name="Brandl J."/>
            <person name="Frisvad J.C."/>
            <person name="Nielsen K.F."/>
            <person name="Lyhne E.K."/>
            <person name="Kogle M.E."/>
            <person name="Kuo A."/>
            <person name="Riley R."/>
            <person name="Clum A."/>
            <person name="Nolan M."/>
            <person name="Lipzen A."/>
            <person name="Salamov A."/>
            <person name="Henrissat B."/>
            <person name="Wiebenga A."/>
            <person name="De vries R.P."/>
            <person name="Grigoriev I.V."/>
            <person name="Mortensen U.H."/>
            <person name="Andersen M.R."/>
            <person name="Baker S.E."/>
        </authorList>
    </citation>
    <scope>NUCLEOTIDE SEQUENCE [LARGE SCALE GENOMIC DNA]</scope>
    <source>
        <strain evidence="1 2">CBS 114.80</strain>
    </source>
</reference>
<dbReference type="Proteomes" id="UP000248817">
    <property type="component" value="Unassembled WGS sequence"/>
</dbReference>
<organism evidence="1 2">
    <name type="scientific">Aspergillus indologenus CBS 114.80</name>
    <dbReference type="NCBI Taxonomy" id="1450541"/>
    <lineage>
        <taxon>Eukaryota</taxon>
        <taxon>Fungi</taxon>
        <taxon>Dikarya</taxon>
        <taxon>Ascomycota</taxon>
        <taxon>Pezizomycotina</taxon>
        <taxon>Eurotiomycetes</taxon>
        <taxon>Eurotiomycetidae</taxon>
        <taxon>Eurotiales</taxon>
        <taxon>Aspergillaceae</taxon>
        <taxon>Aspergillus</taxon>
        <taxon>Aspergillus subgen. Circumdati</taxon>
    </lineage>
</organism>